<dbReference type="SUPFAM" id="SSF55931">
    <property type="entry name" value="Glutamine synthetase/guanido kinase"/>
    <property type="match status" value="1"/>
</dbReference>
<evidence type="ECO:0000256" key="2">
    <source>
        <dbReference type="ARBA" id="ARBA00022741"/>
    </source>
</evidence>
<keyword evidence="3 5" id="KW-0067">ATP-binding</keyword>
<comment type="caution">
    <text evidence="7">The sequence shown here is derived from an EMBL/GenBank/DDBJ whole genome shotgun (WGS) entry which is preliminary data.</text>
</comment>
<evidence type="ECO:0000256" key="4">
    <source>
        <dbReference type="ARBA" id="ARBA00048819"/>
    </source>
</evidence>
<comment type="similarity">
    <text evidence="5 6">Belongs to the glutamate--cysteine ligase type 2 family. EgtA subfamily.</text>
</comment>
<dbReference type="GO" id="GO:0004357">
    <property type="term" value="F:glutamate-cysteine ligase activity"/>
    <property type="evidence" value="ECO:0007669"/>
    <property type="project" value="UniProtKB-UniRule"/>
</dbReference>
<dbReference type="InterPro" id="IPR014746">
    <property type="entry name" value="Gln_synth/guanido_kin_cat_dom"/>
</dbReference>
<dbReference type="InterPro" id="IPR017809">
    <property type="entry name" value="EgtA_Actinobacteria"/>
</dbReference>
<evidence type="ECO:0000256" key="5">
    <source>
        <dbReference type="HAMAP-Rule" id="MF_02034"/>
    </source>
</evidence>
<comment type="function">
    <text evidence="5">Catalyzes the synthesis of gamma-glutamylcysteine (gamma-GC). This compound is used as substrate for the biosynthesis of the low-molecular thiol compound ergothioneine.</text>
</comment>
<keyword evidence="2 5" id="KW-0547">Nucleotide-binding</keyword>
<organism evidence="7 8">
    <name type="scientific">Actinopolymorpha pittospori</name>
    <dbReference type="NCBI Taxonomy" id="648752"/>
    <lineage>
        <taxon>Bacteria</taxon>
        <taxon>Bacillati</taxon>
        <taxon>Actinomycetota</taxon>
        <taxon>Actinomycetes</taxon>
        <taxon>Propionibacteriales</taxon>
        <taxon>Actinopolymorphaceae</taxon>
        <taxon>Actinopolymorpha</taxon>
    </lineage>
</organism>
<accession>A0A927RCA6</accession>
<dbReference type="InterPro" id="IPR006336">
    <property type="entry name" value="GCS2"/>
</dbReference>
<evidence type="ECO:0000313" key="7">
    <source>
        <dbReference type="EMBL" id="MBE1609694.1"/>
    </source>
</evidence>
<dbReference type="Proteomes" id="UP000638648">
    <property type="component" value="Unassembled WGS sequence"/>
</dbReference>
<sequence length="401" mass="43634">MRTALDQAGPLPGGSSITFEPGGQLELSSAPAVGVDACWRALQADIGHVEAVLAGLDLTMLWTAIDPFRGPRRQLTDPRYTAMEAYFDRRGPEGRLMMCCTASLQVNVDAGADLDDIRRRWQILHAVGPTLVAAFANSPRHAGRLTGWKSARQAVWQRLDPRRTRPAQGPDPITAWTDYALDAPLMMRRRGSDWHADPGLTFRQWLHLDGAGHDSTGCAHHGTTGLSSVPAHEGNEGNAEAAATLAATSAVGGGRHVSGVNGHTYGRPTAQDLDYHLTTLFPPVRPRGWFEVRYLDNQPAEYWPVAVAVLTALVDDPRAGERALAAVEPVADAWWNAARNGLDHPGLARAAQCCFEAALDALHRQGADPALIDLVESYRLRYVLRRRCPADDDLDPLRHVS</sequence>
<keyword evidence="8" id="KW-1185">Reference proteome</keyword>
<dbReference type="Gene3D" id="3.30.590.20">
    <property type="match status" value="1"/>
</dbReference>
<comment type="catalytic activity">
    <reaction evidence="4 5 6">
        <text>L-cysteine + L-glutamate + ATP = gamma-L-glutamyl-L-cysteine + ADP + phosphate + H(+)</text>
        <dbReference type="Rhea" id="RHEA:13285"/>
        <dbReference type="ChEBI" id="CHEBI:15378"/>
        <dbReference type="ChEBI" id="CHEBI:29985"/>
        <dbReference type="ChEBI" id="CHEBI:30616"/>
        <dbReference type="ChEBI" id="CHEBI:35235"/>
        <dbReference type="ChEBI" id="CHEBI:43474"/>
        <dbReference type="ChEBI" id="CHEBI:58173"/>
        <dbReference type="ChEBI" id="CHEBI:456216"/>
        <dbReference type="EC" id="6.3.2.2"/>
    </reaction>
</comment>
<dbReference type="Pfam" id="PF04107">
    <property type="entry name" value="GCS2"/>
    <property type="match status" value="1"/>
</dbReference>
<dbReference type="PANTHER" id="PTHR34378:SF1">
    <property type="entry name" value="GLUTAMATE--CYSTEINE LIGASE, CHLOROPLASTIC"/>
    <property type="match status" value="1"/>
</dbReference>
<protein>
    <recommendedName>
        <fullName evidence="5">Glutamate--cysteine ligase EgtA</fullName>
        <ecNumber evidence="5">6.3.2.2</ecNumber>
    </recommendedName>
    <alternativeName>
        <fullName evidence="5">Gamma-glutamylcysteine synthase</fullName>
        <shortName evidence="5">GCS</shortName>
        <shortName evidence="5">Gamma-ECS</shortName>
    </alternativeName>
</protein>
<dbReference type="GO" id="GO:0005524">
    <property type="term" value="F:ATP binding"/>
    <property type="evidence" value="ECO:0007669"/>
    <property type="project" value="UniProtKB-UniRule"/>
</dbReference>
<dbReference type="AlphaFoldDB" id="A0A927RCA6"/>
<dbReference type="PANTHER" id="PTHR34378">
    <property type="entry name" value="GLUTAMATE--CYSTEINE LIGASE, CHLOROPLASTIC"/>
    <property type="match status" value="1"/>
</dbReference>
<dbReference type="InterPro" id="IPR035434">
    <property type="entry name" value="GCL_bact_plant"/>
</dbReference>
<evidence type="ECO:0000256" key="1">
    <source>
        <dbReference type="ARBA" id="ARBA00022598"/>
    </source>
</evidence>
<dbReference type="HAMAP" id="MF_02034">
    <property type="entry name" value="EgtA"/>
    <property type="match status" value="1"/>
</dbReference>
<dbReference type="EC" id="6.3.2.2" evidence="5"/>
<evidence type="ECO:0000256" key="6">
    <source>
        <dbReference type="PIRNR" id="PIRNR017901"/>
    </source>
</evidence>
<comment type="pathway">
    <text evidence="5">Amino-acid biosynthesis; ergothioneine biosynthesis.</text>
</comment>
<proteinExistence type="inferred from homology"/>
<evidence type="ECO:0000256" key="3">
    <source>
        <dbReference type="ARBA" id="ARBA00022840"/>
    </source>
</evidence>
<gene>
    <name evidence="5" type="primary">egtA</name>
    <name evidence="7" type="ORF">HEB94_006542</name>
</gene>
<keyword evidence="1 5" id="KW-0436">Ligase</keyword>
<evidence type="ECO:0000313" key="8">
    <source>
        <dbReference type="Proteomes" id="UP000638648"/>
    </source>
</evidence>
<name>A0A927RCA6_9ACTN</name>
<dbReference type="GO" id="GO:0006750">
    <property type="term" value="P:glutathione biosynthetic process"/>
    <property type="evidence" value="ECO:0007669"/>
    <property type="project" value="UniProtKB-UniRule"/>
</dbReference>
<reference evidence="7" key="1">
    <citation type="submission" date="2020-10" db="EMBL/GenBank/DDBJ databases">
        <title>Sequencing the genomes of 1000 actinobacteria strains.</title>
        <authorList>
            <person name="Klenk H.-P."/>
        </authorList>
    </citation>
    <scope>NUCLEOTIDE SEQUENCE</scope>
    <source>
        <strain evidence="7">DSM 45354</strain>
    </source>
</reference>
<dbReference type="GO" id="GO:0052699">
    <property type="term" value="P:ergothioneine biosynthetic process"/>
    <property type="evidence" value="ECO:0007669"/>
    <property type="project" value="UniProtKB-UniRule"/>
</dbReference>
<dbReference type="EMBL" id="JADBEM010000001">
    <property type="protein sequence ID" value="MBE1609694.1"/>
    <property type="molecule type" value="Genomic_DNA"/>
</dbReference>
<dbReference type="PIRSF" id="PIRSF017901">
    <property type="entry name" value="GCL"/>
    <property type="match status" value="1"/>
</dbReference>